<evidence type="ECO:0000256" key="1">
    <source>
        <dbReference type="ARBA" id="ARBA00004123"/>
    </source>
</evidence>
<keyword evidence="4" id="KW-0804">Transcription</keyword>
<dbReference type="Proteomes" id="UP000053237">
    <property type="component" value="Unassembled WGS sequence"/>
</dbReference>
<evidence type="ECO:0000256" key="2">
    <source>
        <dbReference type="ARBA" id="ARBA00005635"/>
    </source>
</evidence>
<keyword evidence="6" id="KW-0732">Signal</keyword>
<evidence type="ECO:0000313" key="8">
    <source>
        <dbReference type="Proteomes" id="UP000053237"/>
    </source>
</evidence>
<proteinExistence type="inferred from homology"/>
<name>A0A024G6V6_9STRA</name>
<dbReference type="GO" id="GO:0070847">
    <property type="term" value="C:core mediator complex"/>
    <property type="evidence" value="ECO:0007669"/>
    <property type="project" value="TreeGrafter"/>
</dbReference>
<comment type="caution">
    <text evidence="7">The sequence shown here is derived from an EMBL/GenBank/DDBJ whole genome shotgun (WGS) entry which is preliminary data.</text>
</comment>
<keyword evidence="5" id="KW-0539">Nucleus</keyword>
<dbReference type="PANTHER" id="PTHR13114">
    <property type="entry name" value="MEDIATOR OF RNA POLYMERASE II TRANSCRIPTION SUBUNIT 17"/>
    <property type="match status" value="1"/>
</dbReference>
<dbReference type="InterPro" id="IPR019313">
    <property type="entry name" value="Mediator_Med17"/>
</dbReference>
<feature type="chain" id="PRO_5001532280" description="Mediator of RNA polymerase II transcription subunit 17" evidence="6">
    <location>
        <begin position="18"/>
        <end position="771"/>
    </location>
</feature>
<dbReference type="InParanoid" id="A0A024G6V6"/>
<keyword evidence="8" id="KW-1185">Reference proteome</keyword>
<comment type="subcellular location">
    <subcellularLocation>
        <location evidence="1">Nucleus</location>
    </subcellularLocation>
</comment>
<accession>A0A024G6V6</accession>
<organism evidence="7 8">
    <name type="scientific">Albugo candida</name>
    <dbReference type="NCBI Taxonomy" id="65357"/>
    <lineage>
        <taxon>Eukaryota</taxon>
        <taxon>Sar</taxon>
        <taxon>Stramenopiles</taxon>
        <taxon>Oomycota</taxon>
        <taxon>Peronosporomycetes</taxon>
        <taxon>Albuginales</taxon>
        <taxon>Albuginaceae</taxon>
        <taxon>Albugo</taxon>
    </lineage>
</organism>
<dbReference type="GO" id="GO:0003712">
    <property type="term" value="F:transcription coregulator activity"/>
    <property type="evidence" value="ECO:0007669"/>
    <property type="project" value="InterPro"/>
</dbReference>
<gene>
    <name evidence="7" type="ORF">BN9_028340</name>
</gene>
<dbReference type="GO" id="GO:0016592">
    <property type="term" value="C:mediator complex"/>
    <property type="evidence" value="ECO:0007669"/>
    <property type="project" value="InterPro"/>
</dbReference>
<evidence type="ECO:0008006" key="9">
    <source>
        <dbReference type="Google" id="ProtNLM"/>
    </source>
</evidence>
<evidence type="ECO:0000256" key="5">
    <source>
        <dbReference type="ARBA" id="ARBA00023242"/>
    </source>
</evidence>
<evidence type="ECO:0000313" key="7">
    <source>
        <dbReference type="EMBL" id="CCI42050.1"/>
    </source>
</evidence>
<reference evidence="7 8" key="1">
    <citation type="submission" date="2012-05" db="EMBL/GenBank/DDBJ databases">
        <title>Recombination and specialization in a pathogen metapopulation.</title>
        <authorList>
            <person name="Gardiner A."/>
            <person name="Kemen E."/>
            <person name="Schultz-Larsen T."/>
            <person name="MacLean D."/>
            <person name="Van Oosterhout C."/>
            <person name="Jones J.D.G."/>
        </authorList>
    </citation>
    <scope>NUCLEOTIDE SEQUENCE [LARGE SCALE GENOMIC DNA]</scope>
    <source>
        <strain evidence="7 8">Ac Nc2</strain>
    </source>
</reference>
<keyword evidence="3" id="KW-0805">Transcription regulation</keyword>
<evidence type="ECO:0000256" key="3">
    <source>
        <dbReference type="ARBA" id="ARBA00023015"/>
    </source>
</evidence>
<protein>
    <recommendedName>
        <fullName evidence="9">Mediator of RNA polymerase II transcription subunit 17</fullName>
    </recommendedName>
</protein>
<feature type="signal peptide" evidence="6">
    <location>
        <begin position="1"/>
        <end position="17"/>
    </location>
</feature>
<dbReference type="OrthoDB" id="161419at2759"/>
<comment type="similarity">
    <text evidence="2">Belongs to the Mediator complex subunit 17 family.</text>
</comment>
<dbReference type="EMBL" id="CAIX01000028">
    <property type="protein sequence ID" value="CCI42050.1"/>
    <property type="molecule type" value="Genomic_DNA"/>
</dbReference>
<evidence type="ECO:0000256" key="6">
    <source>
        <dbReference type="SAM" id="SignalP"/>
    </source>
</evidence>
<dbReference type="GO" id="GO:0006357">
    <property type="term" value="P:regulation of transcription by RNA polymerase II"/>
    <property type="evidence" value="ECO:0007669"/>
    <property type="project" value="InterPro"/>
</dbReference>
<sequence>MWIMCTTLLSIMDATSASLHASPVDSEHMEQNAVKIALYPHNYRTVEMIDIDGTEIFETDIDKNEIYLHELYKLKEMNAKEYKKSSGKRQRAIMEVQSDLNDNELSAFGDEAAKPETGNDDIQDDNDEQLIDPRVYYQSIVKELQAAVVETTQLINTIDLIRKREFLEEVYCMRENTAMKVDEMDYLIKAKSLQLDECSHILMHGANSLDETIGKEGIFFQEILHLLQRWKLCAPTHGNIPKPFRAGEPIAVDCSYSSAGSKFVPQKQKIEDLAFAELRRTKMGLVQIQLPEEFIFRTLRIELDDGENRAGYTLPAPAKKELMTKADYETLKNCEQDIRRQQEWNTRALQAVRFSFFCEEAFASVMQETLQDGVNWTGCLSTDVNTLSQENETSAQKARVSSNISVQHVFEDEVKLRLTERFFLTLRLIDIDEAKDDASSIETNDKIESKISQERNCFLRNMCRSSMILLQELVRQQHGRRIIFRGICDGETGTVTDPVISEKKVLSEILGVLEHALMKEEIATYLDELSAALNMTHDSSKGRTVNQGYTPPICDSIRGVSVYPCWKACPHDATLSALDLKIGKNFDSGKVLFGFQQGIERLTVEILLRGTQIQVEDGTSIQRVRSEMESFKKLVETLILKQLASELYRDVTSFGVKHTKLELDGRSVRIILAGEWDGNCIGEGRVADDQFTNAIYLEPYFLDRRHLDIRCLLRGMQLRFNDVESDMEAISAPTSHLQSVEWAAIPGRSDTQKVLRLLQAADVLSPVFRGD</sequence>
<dbReference type="AlphaFoldDB" id="A0A024G6V6"/>
<dbReference type="PANTHER" id="PTHR13114:SF7">
    <property type="entry name" value="MEDIATOR OF RNA POLYMERASE II TRANSCRIPTION SUBUNIT 17"/>
    <property type="match status" value="1"/>
</dbReference>
<dbReference type="STRING" id="65357.A0A024G6V6"/>
<evidence type="ECO:0000256" key="4">
    <source>
        <dbReference type="ARBA" id="ARBA00023163"/>
    </source>
</evidence>